<comment type="caution">
    <text evidence="1">The sequence shown here is derived from an EMBL/GenBank/DDBJ whole genome shotgun (WGS) entry which is preliminary data.</text>
</comment>
<sequence length="190" mass="21561">MMRYGRLQDEITRRGGPQIGGNHDQVIRIELRDRPRILRPPAPGLMAGVLPFADIMALQNEMELAFFEALDGNQFLAVNGGEGNGPVILHVSGIYAIAPDARCIRRASRNGFGGWTNWWMHHLHITGLQSRITQMICPGCRELAFVYYRRHNCQTCLEVYHAHRLEILLGVVFEAAYIRVLRRPGAQFNL</sequence>
<keyword evidence="2" id="KW-1185">Reference proteome</keyword>
<protein>
    <submittedName>
        <fullName evidence="1">Uncharacterized protein</fullName>
    </submittedName>
</protein>
<dbReference type="Proteomes" id="UP001239111">
    <property type="component" value="Chromosome 3"/>
</dbReference>
<organism evidence="1 2">
    <name type="scientific">Eretmocerus hayati</name>
    <dbReference type="NCBI Taxonomy" id="131215"/>
    <lineage>
        <taxon>Eukaryota</taxon>
        <taxon>Metazoa</taxon>
        <taxon>Ecdysozoa</taxon>
        <taxon>Arthropoda</taxon>
        <taxon>Hexapoda</taxon>
        <taxon>Insecta</taxon>
        <taxon>Pterygota</taxon>
        <taxon>Neoptera</taxon>
        <taxon>Endopterygota</taxon>
        <taxon>Hymenoptera</taxon>
        <taxon>Apocrita</taxon>
        <taxon>Proctotrupomorpha</taxon>
        <taxon>Chalcidoidea</taxon>
        <taxon>Aphelinidae</taxon>
        <taxon>Aphelininae</taxon>
        <taxon>Eretmocerus</taxon>
    </lineage>
</organism>
<reference evidence="1" key="1">
    <citation type="submission" date="2023-04" db="EMBL/GenBank/DDBJ databases">
        <title>A chromosome-level genome assembly of the parasitoid wasp Eretmocerus hayati.</title>
        <authorList>
            <person name="Zhong Y."/>
            <person name="Liu S."/>
            <person name="Liu Y."/>
        </authorList>
    </citation>
    <scope>NUCLEOTIDE SEQUENCE</scope>
    <source>
        <strain evidence="1">ZJU_SS_LIU_2023</strain>
    </source>
</reference>
<gene>
    <name evidence="1" type="ORF">QAD02_004040</name>
</gene>
<dbReference type="EMBL" id="CM056743">
    <property type="protein sequence ID" value="KAJ8672780.1"/>
    <property type="molecule type" value="Genomic_DNA"/>
</dbReference>
<name>A0ACC2NTA7_9HYME</name>
<accession>A0ACC2NTA7</accession>
<evidence type="ECO:0000313" key="2">
    <source>
        <dbReference type="Proteomes" id="UP001239111"/>
    </source>
</evidence>
<proteinExistence type="predicted"/>
<evidence type="ECO:0000313" key="1">
    <source>
        <dbReference type="EMBL" id="KAJ8672780.1"/>
    </source>
</evidence>